<dbReference type="AlphaFoldDB" id="A0AAU9R5K3"/>
<accession>A0AAU9R5K3</accession>
<dbReference type="EMBL" id="OU466857">
    <property type="protein sequence ID" value="CAH2034036.1"/>
    <property type="molecule type" value="Genomic_DNA"/>
</dbReference>
<sequence>MERQFEVASSGKAKLEEKKKEDEKSVDKREYLASKQVSDESVELEKSCLTEEGEDDYLSDQNSRKRTREADTTCESNKRTKLNDPPSKESDPYVTLMSDDDWLFGTVDQQKKAAAIKNDIEDMKLQISSSDSVLVFFPRAQFLPQVEIFALPYTVLF</sequence>
<reference evidence="2 3" key="1">
    <citation type="submission" date="2022-03" db="EMBL/GenBank/DDBJ databases">
        <authorList>
            <person name="Nunn A."/>
            <person name="Chopra R."/>
            <person name="Nunn A."/>
            <person name="Contreras Garrido A."/>
        </authorList>
    </citation>
    <scope>NUCLEOTIDE SEQUENCE [LARGE SCALE GENOMIC DNA]</scope>
</reference>
<organism evidence="2 3">
    <name type="scientific">Thlaspi arvense</name>
    <name type="common">Field penny-cress</name>
    <dbReference type="NCBI Taxonomy" id="13288"/>
    <lineage>
        <taxon>Eukaryota</taxon>
        <taxon>Viridiplantae</taxon>
        <taxon>Streptophyta</taxon>
        <taxon>Embryophyta</taxon>
        <taxon>Tracheophyta</taxon>
        <taxon>Spermatophyta</taxon>
        <taxon>Magnoliopsida</taxon>
        <taxon>eudicotyledons</taxon>
        <taxon>Gunneridae</taxon>
        <taxon>Pentapetalae</taxon>
        <taxon>rosids</taxon>
        <taxon>malvids</taxon>
        <taxon>Brassicales</taxon>
        <taxon>Brassicaceae</taxon>
        <taxon>Thlaspideae</taxon>
        <taxon>Thlaspi</taxon>
    </lineage>
</organism>
<protein>
    <submittedName>
        <fullName evidence="2">Uncharacterized protein</fullName>
    </submittedName>
</protein>
<feature type="compositionally biased region" description="Basic and acidic residues" evidence="1">
    <location>
        <begin position="68"/>
        <end position="91"/>
    </location>
</feature>
<evidence type="ECO:0000313" key="2">
    <source>
        <dbReference type="EMBL" id="CAH2034036.1"/>
    </source>
</evidence>
<dbReference type="Proteomes" id="UP000836841">
    <property type="component" value="Chromosome 1"/>
</dbReference>
<evidence type="ECO:0000256" key="1">
    <source>
        <dbReference type="SAM" id="MobiDB-lite"/>
    </source>
</evidence>
<feature type="compositionally biased region" description="Basic and acidic residues" evidence="1">
    <location>
        <begin position="13"/>
        <end position="32"/>
    </location>
</feature>
<name>A0AAU9R5K3_THLAR</name>
<proteinExistence type="predicted"/>
<keyword evidence="3" id="KW-1185">Reference proteome</keyword>
<gene>
    <name evidence="2" type="ORF">TAV2_LOCUS4093</name>
</gene>
<feature type="region of interest" description="Disordered" evidence="1">
    <location>
        <begin position="1"/>
        <end position="93"/>
    </location>
</feature>
<evidence type="ECO:0000313" key="3">
    <source>
        <dbReference type="Proteomes" id="UP000836841"/>
    </source>
</evidence>